<dbReference type="GO" id="GO:0008360">
    <property type="term" value="P:regulation of cell shape"/>
    <property type="evidence" value="ECO:0007669"/>
    <property type="project" value="UniProtKB-KW"/>
</dbReference>
<evidence type="ECO:0000256" key="2">
    <source>
        <dbReference type="ARBA" id="ARBA00004752"/>
    </source>
</evidence>
<evidence type="ECO:0000256" key="1">
    <source>
        <dbReference type="ARBA" id="ARBA00004496"/>
    </source>
</evidence>
<keyword evidence="3" id="KW-0963">Cytoplasm</keyword>
<dbReference type="GO" id="GO:0005737">
    <property type="term" value="C:cytoplasm"/>
    <property type="evidence" value="ECO:0007669"/>
    <property type="project" value="UniProtKB-SubCell"/>
</dbReference>
<keyword evidence="11" id="KW-1185">Reference proteome</keyword>
<dbReference type="GO" id="GO:0008764">
    <property type="term" value="F:UDP-N-acetylmuramoylalanine-D-glutamate ligase activity"/>
    <property type="evidence" value="ECO:0007669"/>
    <property type="project" value="UniProtKB-EC"/>
</dbReference>
<dbReference type="SUPFAM" id="SSF53623">
    <property type="entry name" value="MurD-like peptide ligases, catalytic domain"/>
    <property type="match status" value="1"/>
</dbReference>
<comment type="pathway">
    <text evidence="2 7">Cell wall biogenesis; peptidoglycan biosynthesis.</text>
</comment>
<keyword evidence="7" id="KW-0133">Cell shape</keyword>
<dbReference type="KEGG" id="bhc:JFL75_08240"/>
<proteinExistence type="predicted"/>
<dbReference type="PANTHER" id="PTHR43692:SF1">
    <property type="entry name" value="UDP-N-ACETYLMURAMOYLALANINE--D-GLUTAMATE LIGASE"/>
    <property type="match status" value="1"/>
</dbReference>
<dbReference type="InterPro" id="IPR005762">
    <property type="entry name" value="MurD"/>
</dbReference>
<dbReference type="GO" id="GO:0071555">
    <property type="term" value="P:cell wall organization"/>
    <property type="evidence" value="ECO:0007669"/>
    <property type="project" value="UniProtKB-KW"/>
</dbReference>
<organism evidence="10 11">
    <name type="scientific">Breznakiella homolactica</name>
    <dbReference type="NCBI Taxonomy" id="2798577"/>
    <lineage>
        <taxon>Bacteria</taxon>
        <taxon>Pseudomonadati</taxon>
        <taxon>Spirochaetota</taxon>
        <taxon>Spirochaetia</taxon>
        <taxon>Spirochaetales</taxon>
        <taxon>Breznakiellaceae</taxon>
        <taxon>Breznakiella</taxon>
    </lineage>
</organism>
<evidence type="ECO:0000259" key="8">
    <source>
        <dbReference type="Pfam" id="PF02875"/>
    </source>
</evidence>
<dbReference type="EC" id="6.3.2.9" evidence="7"/>
<dbReference type="NCBIfam" id="TIGR01087">
    <property type="entry name" value="murD"/>
    <property type="match status" value="1"/>
</dbReference>
<comment type="subcellular location">
    <subcellularLocation>
        <location evidence="1 7">Cytoplasm</location>
    </subcellularLocation>
</comment>
<evidence type="ECO:0000313" key="11">
    <source>
        <dbReference type="Proteomes" id="UP000595917"/>
    </source>
</evidence>
<dbReference type="InterPro" id="IPR013221">
    <property type="entry name" value="Mur_ligase_cen"/>
</dbReference>
<protein>
    <recommendedName>
        <fullName evidence="7">UDP-N-acetylmuramoylalanine--D-glutamate ligase</fullName>
        <ecNumber evidence="7">6.3.2.9</ecNumber>
    </recommendedName>
</protein>
<feature type="domain" description="Mur ligase C-terminal" evidence="8">
    <location>
        <begin position="323"/>
        <end position="435"/>
    </location>
</feature>
<comment type="catalytic activity">
    <reaction evidence="7">
        <text>UDP-N-acetyl-alpha-D-muramoyl-L-alanine + D-glutamate + ATP = UDP-N-acetyl-alpha-D-muramoyl-L-alanyl-D-glutamate + ADP + phosphate + H(+)</text>
        <dbReference type="Rhea" id="RHEA:16429"/>
        <dbReference type="ChEBI" id="CHEBI:15378"/>
        <dbReference type="ChEBI" id="CHEBI:29986"/>
        <dbReference type="ChEBI" id="CHEBI:30616"/>
        <dbReference type="ChEBI" id="CHEBI:43474"/>
        <dbReference type="ChEBI" id="CHEBI:83898"/>
        <dbReference type="ChEBI" id="CHEBI:83900"/>
        <dbReference type="ChEBI" id="CHEBI:456216"/>
        <dbReference type="EC" id="6.3.2.9"/>
    </reaction>
</comment>
<dbReference type="GO" id="GO:0051301">
    <property type="term" value="P:cell division"/>
    <property type="evidence" value="ECO:0007669"/>
    <property type="project" value="UniProtKB-KW"/>
</dbReference>
<reference evidence="10" key="1">
    <citation type="submission" date="2021-01" db="EMBL/GenBank/DDBJ databases">
        <title>Description of Breznakiella homolactica.</title>
        <authorList>
            <person name="Song Y."/>
            <person name="Brune A."/>
        </authorList>
    </citation>
    <scope>NUCLEOTIDE SEQUENCE</scope>
    <source>
        <strain evidence="10">RmG30</strain>
    </source>
</reference>
<dbReference type="RefSeq" id="WP_215628652.1">
    <property type="nucleotide sequence ID" value="NZ_CP067089.2"/>
</dbReference>
<keyword evidence="7" id="KW-0961">Cell wall biogenesis/degradation</keyword>
<name>A0A7T8BCP8_9SPIR</name>
<feature type="domain" description="Mur ligase central" evidence="9">
    <location>
        <begin position="101"/>
        <end position="299"/>
    </location>
</feature>
<keyword evidence="4 10" id="KW-0436">Ligase</keyword>
<dbReference type="InterPro" id="IPR036615">
    <property type="entry name" value="Mur_ligase_C_dom_sf"/>
</dbReference>
<dbReference type="Pfam" id="PF08245">
    <property type="entry name" value="Mur_ligase_M"/>
    <property type="match status" value="1"/>
</dbReference>
<dbReference type="AlphaFoldDB" id="A0A7T8BCP8"/>
<dbReference type="Proteomes" id="UP000595917">
    <property type="component" value="Chromosome"/>
</dbReference>
<accession>A0A7T8BCP8</accession>
<sequence>MGLGLHGGGLESARYLAERGAEVTVTDLRDETVLAPSIEKLSALPIRYVLGRHETDDFKRADMVVKNPGVRPDSPYLQAARRVETDISIFLADSPARLTAVTGSKGKSSTASAIHWAMAEAYKNNTVPGNPKAHLGGNITVSPLVFLDSLREEDDVVLELSSWQLGDLAGRLKPGSPGEALLKPRAAVITAIMPDHLDRYGTMDAYVADKKIIYRGQDGRDCTVAGDDSWGKEFLSETKARPLVYSGSPLPGGVSGGWLSGENGPGYVRFPGKAAAEAVPPELLTPGYHQKKNLLAAAVALGDLGFEPDTIRDALGRFPGIPHRLEFFLEAGGVRFYNDSAATIPEAAAAAVYAFEKPPILVTGGTDKNLDFTPLANAAASAGDVILLAGTGSEKLMGLLRRDNTPFRGPFDSAEGAAKAALDRAEKGDTVVFSPGCTSFGMFLNEFDRGNRWKEAVRRLAGA</sequence>
<dbReference type="PANTHER" id="PTHR43692">
    <property type="entry name" value="UDP-N-ACETYLMURAMOYLALANINE--D-GLUTAMATE LIGASE"/>
    <property type="match status" value="1"/>
</dbReference>
<dbReference type="SUPFAM" id="SSF51984">
    <property type="entry name" value="MurCD N-terminal domain"/>
    <property type="match status" value="1"/>
</dbReference>
<keyword evidence="6" id="KW-0067">ATP-binding</keyword>
<dbReference type="Gene3D" id="3.40.50.720">
    <property type="entry name" value="NAD(P)-binding Rossmann-like Domain"/>
    <property type="match status" value="1"/>
</dbReference>
<dbReference type="GO" id="GO:0005524">
    <property type="term" value="F:ATP binding"/>
    <property type="evidence" value="ECO:0007669"/>
    <property type="project" value="UniProtKB-KW"/>
</dbReference>
<keyword evidence="7" id="KW-0131">Cell cycle</keyword>
<dbReference type="Pfam" id="PF21799">
    <property type="entry name" value="MurD-like_N"/>
    <property type="match status" value="1"/>
</dbReference>
<evidence type="ECO:0000256" key="3">
    <source>
        <dbReference type="ARBA" id="ARBA00022490"/>
    </source>
</evidence>
<evidence type="ECO:0000256" key="4">
    <source>
        <dbReference type="ARBA" id="ARBA00022598"/>
    </source>
</evidence>
<dbReference type="GO" id="GO:0009252">
    <property type="term" value="P:peptidoglycan biosynthetic process"/>
    <property type="evidence" value="ECO:0007669"/>
    <property type="project" value="UniProtKB-UniPathway"/>
</dbReference>
<keyword evidence="5" id="KW-0547">Nucleotide-binding</keyword>
<keyword evidence="7" id="KW-0132">Cell division</keyword>
<dbReference type="UniPathway" id="UPA00219"/>
<dbReference type="InterPro" id="IPR036565">
    <property type="entry name" value="Mur-like_cat_sf"/>
</dbReference>
<evidence type="ECO:0000256" key="5">
    <source>
        <dbReference type="ARBA" id="ARBA00022741"/>
    </source>
</evidence>
<evidence type="ECO:0000256" key="7">
    <source>
        <dbReference type="RuleBase" id="RU003664"/>
    </source>
</evidence>
<dbReference type="SUPFAM" id="SSF53244">
    <property type="entry name" value="MurD-like peptide ligases, peptide-binding domain"/>
    <property type="match status" value="1"/>
</dbReference>
<evidence type="ECO:0000259" key="9">
    <source>
        <dbReference type="Pfam" id="PF08245"/>
    </source>
</evidence>
<gene>
    <name evidence="10" type="primary">murD</name>
    <name evidence="10" type="ORF">JFL75_08240</name>
</gene>
<dbReference type="EMBL" id="CP067089">
    <property type="protein sequence ID" value="QQO11345.1"/>
    <property type="molecule type" value="Genomic_DNA"/>
</dbReference>
<dbReference type="Gene3D" id="3.40.1190.10">
    <property type="entry name" value="Mur-like, catalytic domain"/>
    <property type="match status" value="1"/>
</dbReference>
<evidence type="ECO:0000313" key="10">
    <source>
        <dbReference type="EMBL" id="QQO11345.1"/>
    </source>
</evidence>
<dbReference type="InterPro" id="IPR004101">
    <property type="entry name" value="Mur_ligase_C"/>
</dbReference>
<dbReference type="Gene3D" id="3.90.190.20">
    <property type="entry name" value="Mur ligase, C-terminal domain"/>
    <property type="match status" value="1"/>
</dbReference>
<evidence type="ECO:0000256" key="6">
    <source>
        <dbReference type="ARBA" id="ARBA00022840"/>
    </source>
</evidence>
<keyword evidence="7" id="KW-0573">Peptidoglycan synthesis</keyword>
<comment type="function">
    <text evidence="7">Cell wall formation. Catalyzes the addition of glutamate to the nucleotide precursor UDP-N-acetylmuramoyl-L-alanine (UMA).</text>
</comment>
<dbReference type="Pfam" id="PF02875">
    <property type="entry name" value="Mur_ligase_C"/>
    <property type="match status" value="1"/>
</dbReference>